<keyword evidence="3" id="KW-1185">Reference proteome</keyword>
<dbReference type="InterPro" id="IPR000086">
    <property type="entry name" value="NUDIX_hydrolase_dom"/>
</dbReference>
<dbReference type="Gene3D" id="3.90.79.10">
    <property type="entry name" value="Nucleoside Triphosphate Pyrophosphohydrolase"/>
    <property type="match status" value="1"/>
</dbReference>
<dbReference type="EMBL" id="JABMCI010000070">
    <property type="protein sequence ID" value="NUU19187.1"/>
    <property type="molecule type" value="Genomic_DNA"/>
</dbReference>
<organism evidence="2 3">
    <name type="scientific">Cellulomonas humilata</name>
    <dbReference type="NCBI Taxonomy" id="144055"/>
    <lineage>
        <taxon>Bacteria</taxon>
        <taxon>Bacillati</taxon>
        <taxon>Actinomycetota</taxon>
        <taxon>Actinomycetes</taxon>
        <taxon>Micrococcales</taxon>
        <taxon>Cellulomonadaceae</taxon>
        <taxon>Cellulomonas</taxon>
    </lineage>
</organism>
<dbReference type="PROSITE" id="PS51462">
    <property type="entry name" value="NUDIX"/>
    <property type="match status" value="1"/>
</dbReference>
<reference evidence="2 3" key="1">
    <citation type="submission" date="2020-05" db="EMBL/GenBank/DDBJ databases">
        <title>Genome Sequencing of Type Strains.</title>
        <authorList>
            <person name="Lemaire J.F."/>
            <person name="Inderbitzin P."/>
            <person name="Gregorio O.A."/>
            <person name="Collins S.B."/>
            <person name="Wespe N."/>
            <person name="Knight-Connoni V."/>
        </authorList>
    </citation>
    <scope>NUCLEOTIDE SEQUENCE [LARGE SCALE GENOMIC DNA]</scope>
    <source>
        <strain evidence="2 3">ATCC 25174</strain>
    </source>
</reference>
<feature type="domain" description="Nudix hydrolase" evidence="1">
    <location>
        <begin position="59"/>
        <end position="196"/>
    </location>
</feature>
<protein>
    <submittedName>
        <fullName evidence="2">NUDIX domain-containing protein</fullName>
    </submittedName>
</protein>
<sequence>MSPAPPTGHSERAPYAAAVITDVLDAWTPHDPAQAGLLEEYRAFVAASGPAAIDRSLAPEHLTASCFVLTPDLSSVLLCFHRKGQFWVQLGGHLEPGDTSLADAAHREAREEGGIVDLLPGGPLPADVHRHELSAAFGRCRVHWDVGFVAYAPAGAVPVVSDESEQVAWFAVDALPTGTPEDFAVRLRTVLDEVLATR</sequence>
<evidence type="ECO:0000259" key="1">
    <source>
        <dbReference type="PROSITE" id="PS51462"/>
    </source>
</evidence>
<proteinExistence type="predicted"/>
<dbReference type="Proteomes" id="UP000565724">
    <property type="component" value="Unassembled WGS sequence"/>
</dbReference>
<dbReference type="InterPro" id="IPR015797">
    <property type="entry name" value="NUDIX_hydrolase-like_dom_sf"/>
</dbReference>
<dbReference type="CDD" id="cd03674">
    <property type="entry name" value="NUDIX_Hydrolase"/>
    <property type="match status" value="1"/>
</dbReference>
<dbReference type="Pfam" id="PF00293">
    <property type="entry name" value="NUDIX"/>
    <property type="match status" value="1"/>
</dbReference>
<gene>
    <name evidence="2" type="ORF">HP550_18210</name>
</gene>
<evidence type="ECO:0000313" key="2">
    <source>
        <dbReference type="EMBL" id="NUU19187.1"/>
    </source>
</evidence>
<dbReference type="SUPFAM" id="SSF55811">
    <property type="entry name" value="Nudix"/>
    <property type="match status" value="1"/>
</dbReference>
<comment type="caution">
    <text evidence="2">The sequence shown here is derived from an EMBL/GenBank/DDBJ whole genome shotgun (WGS) entry which is preliminary data.</text>
</comment>
<dbReference type="AlphaFoldDB" id="A0A7Y6A5T1"/>
<evidence type="ECO:0000313" key="3">
    <source>
        <dbReference type="Proteomes" id="UP000565724"/>
    </source>
</evidence>
<accession>A0A7Y6A5T1</accession>
<name>A0A7Y6A5T1_9CELL</name>